<evidence type="ECO:0000313" key="3">
    <source>
        <dbReference type="EMBL" id="SHE30444.1"/>
    </source>
</evidence>
<dbReference type="Pfam" id="PF20563">
    <property type="entry name" value="DUF6773"/>
    <property type="match status" value="1"/>
</dbReference>
<dbReference type="OrthoDB" id="2664524at2"/>
<proteinExistence type="predicted"/>
<keyword evidence="1" id="KW-0472">Membrane</keyword>
<evidence type="ECO:0000313" key="4">
    <source>
        <dbReference type="Proteomes" id="UP000068026"/>
    </source>
</evidence>
<feature type="transmembrane region" description="Helical" evidence="1">
    <location>
        <begin position="84"/>
        <end position="102"/>
    </location>
</feature>
<protein>
    <submittedName>
        <fullName evidence="3">Uncharacterized protein</fullName>
    </submittedName>
</protein>
<feature type="transmembrane region" description="Helical" evidence="1">
    <location>
        <begin position="21"/>
        <end position="39"/>
    </location>
</feature>
<reference evidence="2 4" key="1">
    <citation type="journal article" date="2016" name="Genome Announc.">
        <title>Complete Genome Sequence of the Amino Acid-Fermenting Clostridium propionicum X2 (DSM 1682).</title>
        <authorList>
            <person name="Poehlein A."/>
            <person name="Schlien K."/>
            <person name="Chowdhury N.P."/>
            <person name="Gottschalk G."/>
            <person name="Buckel W."/>
            <person name="Daniel R."/>
        </authorList>
    </citation>
    <scope>NUCLEOTIDE SEQUENCE [LARGE SCALE GENOMIC DNA]</scope>
    <source>
        <strain evidence="2 4">X2</strain>
    </source>
</reference>
<gene>
    <name evidence="2" type="ORF">CPRO_00550</name>
    <name evidence="3" type="ORF">SAMN02745151_00304</name>
</gene>
<keyword evidence="1" id="KW-0812">Transmembrane</keyword>
<keyword evidence="1" id="KW-1133">Transmembrane helix</keyword>
<dbReference type="RefSeq" id="WP_066046573.1">
    <property type="nucleotide sequence ID" value="NZ_CP014223.1"/>
</dbReference>
<dbReference type="EMBL" id="FQUA01000001">
    <property type="protein sequence ID" value="SHE30444.1"/>
    <property type="molecule type" value="Genomic_DNA"/>
</dbReference>
<sequence length="147" mass="17310">MLAQRKFEDERLERVKNKISTEWFIAIYYLCFISVIAKLFYFDMNYQQCITEFIFILLTPLYFNIRPRQLGIAFPDDRRLNKRIMYSLLLMSTILVILAGWVGGIESVINWVATLLIYGFIAVALGGIIIPAEKERKKKLEEQWSDD</sequence>
<evidence type="ECO:0000313" key="5">
    <source>
        <dbReference type="Proteomes" id="UP000184204"/>
    </source>
</evidence>
<reference evidence="4" key="2">
    <citation type="submission" date="2016-01" db="EMBL/GenBank/DDBJ databases">
        <authorList>
            <person name="Poehlein A."/>
            <person name="Schlien K."/>
            <person name="Gottschalk G."/>
            <person name="Buckel W."/>
            <person name="Daniel R."/>
        </authorList>
    </citation>
    <scope>NUCLEOTIDE SEQUENCE [LARGE SCALE GENOMIC DNA]</scope>
    <source>
        <strain evidence="4">X2</strain>
    </source>
</reference>
<evidence type="ECO:0000256" key="1">
    <source>
        <dbReference type="SAM" id="Phobius"/>
    </source>
</evidence>
<name>A0A0X8V939_ANAPI</name>
<dbReference type="AlphaFoldDB" id="A0A0X8V939"/>
<keyword evidence="4" id="KW-1185">Reference proteome</keyword>
<dbReference type="EMBL" id="CP014223">
    <property type="protein sequence ID" value="AMJ39679.1"/>
    <property type="molecule type" value="Genomic_DNA"/>
</dbReference>
<dbReference type="KEGG" id="cpro:CPRO_00550"/>
<dbReference type="Proteomes" id="UP000068026">
    <property type="component" value="Chromosome"/>
</dbReference>
<feature type="transmembrane region" description="Helical" evidence="1">
    <location>
        <begin position="108"/>
        <end position="130"/>
    </location>
</feature>
<reference evidence="5" key="4">
    <citation type="submission" date="2016-11" db="EMBL/GenBank/DDBJ databases">
        <authorList>
            <person name="Jaros S."/>
            <person name="Januszkiewicz K."/>
            <person name="Wedrychowicz H."/>
        </authorList>
    </citation>
    <scope>NUCLEOTIDE SEQUENCE [LARGE SCALE GENOMIC DNA]</scope>
    <source>
        <strain evidence="5">DSM 1682</strain>
    </source>
</reference>
<accession>A0A0X8V939</accession>
<organism evidence="3 5">
    <name type="scientific">Anaerotignum propionicum DSM 1682</name>
    <dbReference type="NCBI Taxonomy" id="991789"/>
    <lineage>
        <taxon>Bacteria</taxon>
        <taxon>Bacillati</taxon>
        <taxon>Bacillota</taxon>
        <taxon>Clostridia</taxon>
        <taxon>Lachnospirales</taxon>
        <taxon>Anaerotignaceae</taxon>
        <taxon>Anaerotignum</taxon>
    </lineage>
</organism>
<reference evidence="3" key="3">
    <citation type="submission" date="2016-11" db="EMBL/GenBank/DDBJ databases">
        <authorList>
            <person name="Varghese N."/>
            <person name="Submissions S."/>
        </authorList>
    </citation>
    <scope>NUCLEOTIDE SEQUENCE</scope>
    <source>
        <strain evidence="3">DSM 1682</strain>
    </source>
</reference>
<dbReference type="InterPro" id="IPR046664">
    <property type="entry name" value="DUF6773"/>
</dbReference>
<dbReference type="Proteomes" id="UP000184204">
    <property type="component" value="Unassembled WGS sequence"/>
</dbReference>
<evidence type="ECO:0000313" key="2">
    <source>
        <dbReference type="EMBL" id="AMJ39679.1"/>
    </source>
</evidence>
<feature type="transmembrane region" description="Helical" evidence="1">
    <location>
        <begin position="45"/>
        <end position="63"/>
    </location>
</feature>